<gene>
    <name evidence="1" type="ORF">BOTBODRAFT_56137</name>
</gene>
<dbReference type="HOGENOM" id="CLU_2757448_0_0_1"/>
<dbReference type="AlphaFoldDB" id="A0A067MP24"/>
<keyword evidence="2" id="KW-1185">Reference proteome</keyword>
<accession>A0A067MP24</accession>
<name>A0A067MP24_BOTB1</name>
<dbReference type="EMBL" id="KL198044">
    <property type="protein sequence ID" value="KDQ13306.1"/>
    <property type="molecule type" value="Genomic_DNA"/>
</dbReference>
<protein>
    <submittedName>
        <fullName evidence="1">Uncharacterized protein</fullName>
    </submittedName>
</protein>
<proteinExistence type="predicted"/>
<organism evidence="1 2">
    <name type="scientific">Botryobasidium botryosum (strain FD-172 SS1)</name>
    <dbReference type="NCBI Taxonomy" id="930990"/>
    <lineage>
        <taxon>Eukaryota</taxon>
        <taxon>Fungi</taxon>
        <taxon>Dikarya</taxon>
        <taxon>Basidiomycota</taxon>
        <taxon>Agaricomycotina</taxon>
        <taxon>Agaricomycetes</taxon>
        <taxon>Cantharellales</taxon>
        <taxon>Botryobasidiaceae</taxon>
        <taxon>Botryobasidium</taxon>
    </lineage>
</organism>
<sequence length="70" mass="7993">MDGRSCEAWVGSSLALYLADWCGVQSATRNEINVGPMVRVLSLEKWSFYIQQHNEEFKSRRAYLVSHGTL</sequence>
<dbReference type="Proteomes" id="UP000027195">
    <property type="component" value="Unassembled WGS sequence"/>
</dbReference>
<evidence type="ECO:0000313" key="1">
    <source>
        <dbReference type="EMBL" id="KDQ13306.1"/>
    </source>
</evidence>
<evidence type="ECO:0000313" key="2">
    <source>
        <dbReference type="Proteomes" id="UP000027195"/>
    </source>
</evidence>
<reference evidence="2" key="1">
    <citation type="journal article" date="2014" name="Proc. Natl. Acad. Sci. U.S.A.">
        <title>Extensive sampling of basidiomycete genomes demonstrates inadequacy of the white-rot/brown-rot paradigm for wood decay fungi.</title>
        <authorList>
            <person name="Riley R."/>
            <person name="Salamov A.A."/>
            <person name="Brown D.W."/>
            <person name="Nagy L.G."/>
            <person name="Floudas D."/>
            <person name="Held B.W."/>
            <person name="Levasseur A."/>
            <person name="Lombard V."/>
            <person name="Morin E."/>
            <person name="Otillar R."/>
            <person name="Lindquist E.A."/>
            <person name="Sun H."/>
            <person name="LaButti K.M."/>
            <person name="Schmutz J."/>
            <person name="Jabbour D."/>
            <person name="Luo H."/>
            <person name="Baker S.E."/>
            <person name="Pisabarro A.G."/>
            <person name="Walton J.D."/>
            <person name="Blanchette R.A."/>
            <person name="Henrissat B."/>
            <person name="Martin F."/>
            <person name="Cullen D."/>
            <person name="Hibbett D.S."/>
            <person name="Grigoriev I.V."/>
        </authorList>
    </citation>
    <scope>NUCLEOTIDE SEQUENCE [LARGE SCALE GENOMIC DNA]</scope>
    <source>
        <strain evidence="2">FD-172 SS1</strain>
    </source>
</reference>
<dbReference type="InParanoid" id="A0A067MP24"/>